<name>Q6XM25_9PHYC</name>
<dbReference type="KEGG" id="vg:41332201"/>
<dbReference type="GeneID" id="41332201"/>
<proteinExistence type="predicted"/>
<evidence type="ECO:0000313" key="1">
    <source>
        <dbReference type="EMBL" id="AAR26886.1"/>
    </source>
</evidence>
<dbReference type="EMBL" id="AY225134">
    <property type="protein sequence ID" value="AAR26886.1"/>
    <property type="molecule type" value="Genomic_DNA"/>
</dbReference>
<reference evidence="1" key="2">
    <citation type="submission" date="2003-01" db="EMBL/GenBank/DDBJ databases">
        <title>Partial Nucleotide Sequence of the Feldmannia irregularis Virus FirrV-1 Genome: On the Evolution of Large Phaeoviral Genomes.</title>
        <authorList>
            <person name="Delaroque N."/>
            <person name="Knippers R."/>
            <person name="Mueller D.G."/>
            <person name="Boland W."/>
        </authorList>
    </citation>
    <scope>NUCLEOTIDE SEQUENCE</scope>
    <source>
        <strain evidence="1">FirrV-1</strain>
    </source>
</reference>
<sequence>MRDAEILHRAMNNRRVSGPWRATMWRTRDGHVTWVFSEEHENKGACGLEVQQTDLTSLVAEIIRDTKNVHVFLEHFVHAADVQRTCTTSNSTLQNLRGCLPKGPRIHYIDPRTDLVAILPNGQILEAIVHYAHHLHSQHKDLELKLLLYETFIHPLLSIVSPSGDSAVLEGRLNTVLQKYVANMTTAQMGFFRDKWSVDVIANIENVRRIYHECTTRLSNLPALLEAYTDTVNRFMDLWLLANFFVAENSGMTGSIIYAGSKHSLHFEKYLAEMRYELLEQFTNRDLSACLALRY</sequence>
<protein>
    <submittedName>
        <fullName evidence="1">FirrV-1-B11</fullName>
    </submittedName>
</protein>
<reference evidence="1" key="1">
    <citation type="journal article" date="2003" name="J. Mol. Evol.">
        <title>Comparisons of two large phaeoviral genomes and evolutionary implications.</title>
        <authorList>
            <person name="Delaroque N."/>
            <person name="Boland W."/>
            <person name="Muller D.G."/>
            <person name="Knippers R."/>
        </authorList>
    </citation>
    <scope>NUCLEOTIDE SEQUENCE</scope>
    <source>
        <strain evidence="1">FirrV-1</strain>
    </source>
</reference>
<accession>Q6XM25</accession>
<dbReference type="RefSeq" id="YP_009665624.1">
    <property type="nucleotide sequence ID" value="NC_043252.1"/>
</dbReference>
<organism evidence="1">
    <name type="scientific">Feldmannia irregularis virus a</name>
    <dbReference type="NCBI Taxonomy" id="231992"/>
    <lineage>
        <taxon>Viruses</taxon>
        <taxon>Varidnaviria</taxon>
        <taxon>Bamfordvirae</taxon>
        <taxon>Nucleocytoviricota</taxon>
        <taxon>Megaviricetes</taxon>
        <taxon>Algavirales</taxon>
        <taxon>Phycodnaviridae</taxon>
        <taxon>Phaeovirus</taxon>
        <taxon>Phaeovirus irregularis</taxon>
    </lineage>
</organism>